<sequence length="450" mass="49219">MARASRGASRTRTLGLVLRNSEILGRISPAIGSHRYLLLGRPSPAWIGTHLDFLQLGPKQQQLLAPLAPHPPPPISPPDRAAARGLGGCRELEMRPAAAAAASVLHAPRRARGAVSLVAARCASSSSPSVAAAAAATSYDHVSFVKEVAATDPPEHLNSLLNVLQARGENIVSPGARRGLIPLVVPLSESPQGNLTSLLRWPTAPRGMEMPVVEVRDHGLWLLAKNVNQYIHRILVEADSSAESGDDLWSAVRDDLWSAVGEAGGNIYKRGDFKESQMADLDVYLLKKVGLFPDIIERKASRHLEKGDHVSALITGEFYTRDQFPGFGRPFVFNSVLQKRVGRTSEAKESARVALKSPWWTLGCRYEEAAELAGWEDEQIEFIREKVTEEGKQDDLKKGKAPEQVVLDEAAFLMDLATVDGNWDDVVDRIAECYREAGIHDIAKFIAYRE</sequence>
<dbReference type="AlphaFoldDB" id="A0AAD8Q367"/>
<dbReference type="PANTHER" id="PTHR35115">
    <property type="entry name" value="CYCLIN DELTA-3"/>
    <property type="match status" value="1"/>
</dbReference>
<organism evidence="1 2">
    <name type="scientific">Lolium multiflorum</name>
    <name type="common">Italian ryegrass</name>
    <name type="synonym">Lolium perenne subsp. multiflorum</name>
    <dbReference type="NCBI Taxonomy" id="4521"/>
    <lineage>
        <taxon>Eukaryota</taxon>
        <taxon>Viridiplantae</taxon>
        <taxon>Streptophyta</taxon>
        <taxon>Embryophyta</taxon>
        <taxon>Tracheophyta</taxon>
        <taxon>Spermatophyta</taxon>
        <taxon>Magnoliopsida</taxon>
        <taxon>Liliopsida</taxon>
        <taxon>Poales</taxon>
        <taxon>Poaceae</taxon>
        <taxon>BOP clade</taxon>
        <taxon>Pooideae</taxon>
        <taxon>Poodae</taxon>
        <taxon>Poeae</taxon>
        <taxon>Poeae Chloroplast Group 2 (Poeae type)</taxon>
        <taxon>Loliodinae</taxon>
        <taxon>Loliinae</taxon>
        <taxon>Lolium</taxon>
    </lineage>
</organism>
<dbReference type="EMBL" id="JAUUTY010000696">
    <property type="protein sequence ID" value="KAK1594670.1"/>
    <property type="molecule type" value="Genomic_DNA"/>
</dbReference>
<keyword evidence="2" id="KW-1185">Reference proteome</keyword>
<dbReference type="PANTHER" id="PTHR35115:SF1">
    <property type="entry name" value="PROTEIN IN CHLOROPLAST ATPASE BIOGENESIS, CHLOROPLASTIC"/>
    <property type="match status" value="1"/>
</dbReference>
<evidence type="ECO:0000313" key="2">
    <source>
        <dbReference type="Proteomes" id="UP001231189"/>
    </source>
</evidence>
<dbReference type="Proteomes" id="UP001231189">
    <property type="component" value="Unassembled WGS sequence"/>
</dbReference>
<gene>
    <name evidence="1" type="ORF">QYE76_017402</name>
</gene>
<proteinExistence type="predicted"/>
<name>A0AAD8Q367_LOLMU</name>
<comment type="caution">
    <text evidence="1">The sequence shown here is derived from an EMBL/GenBank/DDBJ whole genome shotgun (WGS) entry which is preliminary data.</text>
</comment>
<dbReference type="InterPro" id="IPR045287">
    <property type="entry name" value="PAB"/>
</dbReference>
<accession>A0AAD8Q367</accession>
<protein>
    <submittedName>
        <fullName evidence="1">Uncharacterized protein</fullName>
    </submittedName>
</protein>
<evidence type="ECO:0000313" key="1">
    <source>
        <dbReference type="EMBL" id="KAK1594670.1"/>
    </source>
</evidence>
<reference evidence="1" key="1">
    <citation type="submission" date="2023-07" db="EMBL/GenBank/DDBJ databases">
        <title>A chromosome-level genome assembly of Lolium multiflorum.</title>
        <authorList>
            <person name="Chen Y."/>
            <person name="Copetti D."/>
            <person name="Kolliker R."/>
            <person name="Studer B."/>
        </authorList>
    </citation>
    <scope>NUCLEOTIDE SEQUENCE</scope>
    <source>
        <strain evidence="1">02402/16</strain>
        <tissue evidence="1">Leaf</tissue>
    </source>
</reference>